<keyword evidence="7" id="KW-1185">Reference proteome</keyword>
<dbReference type="InterPro" id="IPR035952">
    <property type="entry name" value="Rhomboid-like_sf"/>
</dbReference>
<reference evidence="6 7" key="1">
    <citation type="journal article" date="2015" name="Int. J. Syst. Evol. Microbiol.">
        <title>Youhaiella tibetensis gen. nov., sp. nov., isolated from subsurface sediment.</title>
        <authorList>
            <person name="Wang Y.X."/>
            <person name="Huang F.Q."/>
            <person name="Nogi Y."/>
            <person name="Pang S.J."/>
            <person name="Wang P.K."/>
            <person name="Lv J."/>
        </authorList>
    </citation>
    <scope>NUCLEOTIDE SEQUENCE [LARGE SCALE GENOMIC DNA]</scope>
    <source>
        <strain evidence="7">fig4</strain>
    </source>
</reference>
<evidence type="ECO:0000313" key="7">
    <source>
        <dbReference type="Proteomes" id="UP000321062"/>
    </source>
</evidence>
<dbReference type="SUPFAM" id="SSF144091">
    <property type="entry name" value="Rhomboid-like"/>
    <property type="match status" value="1"/>
</dbReference>
<keyword evidence="6" id="KW-0378">Hydrolase</keyword>
<keyword evidence="3" id="KW-1133">Transmembrane helix</keyword>
<keyword evidence="6" id="KW-0645">Protease</keyword>
<dbReference type="Proteomes" id="UP000321062">
    <property type="component" value="Chromosome"/>
</dbReference>
<evidence type="ECO:0000256" key="3">
    <source>
        <dbReference type="ARBA" id="ARBA00022989"/>
    </source>
</evidence>
<evidence type="ECO:0000259" key="5">
    <source>
        <dbReference type="Pfam" id="PF01694"/>
    </source>
</evidence>
<dbReference type="GO" id="GO:0004252">
    <property type="term" value="F:serine-type endopeptidase activity"/>
    <property type="evidence" value="ECO:0007669"/>
    <property type="project" value="InterPro"/>
</dbReference>
<comment type="subcellular location">
    <subcellularLocation>
        <location evidence="1">Membrane</location>
        <topology evidence="1">Multi-pass membrane protein</topology>
    </subcellularLocation>
</comment>
<keyword evidence="2" id="KW-0812">Transmembrane</keyword>
<dbReference type="Gene3D" id="1.20.1540.10">
    <property type="entry name" value="Rhomboid-like"/>
    <property type="match status" value="1"/>
</dbReference>
<evidence type="ECO:0000256" key="1">
    <source>
        <dbReference type="ARBA" id="ARBA00004141"/>
    </source>
</evidence>
<gene>
    <name evidence="6" type="ORF">FNA67_17955</name>
</gene>
<proteinExistence type="predicted"/>
<keyword evidence="4" id="KW-0472">Membrane</keyword>
<accession>A0A5B9DSN2</accession>
<dbReference type="OrthoDB" id="9813074at2"/>
<evidence type="ECO:0000256" key="2">
    <source>
        <dbReference type="ARBA" id="ARBA00022692"/>
    </source>
</evidence>
<name>A0A5B9DSN2_9HYPH</name>
<dbReference type="GO" id="GO:0006508">
    <property type="term" value="P:proteolysis"/>
    <property type="evidence" value="ECO:0007669"/>
    <property type="project" value="UniProtKB-KW"/>
</dbReference>
<dbReference type="Pfam" id="PF01694">
    <property type="entry name" value="Rhomboid"/>
    <property type="match status" value="1"/>
</dbReference>
<dbReference type="GO" id="GO:0016020">
    <property type="term" value="C:membrane"/>
    <property type="evidence" value="ECO:0007669"/>
    <property type="project" value="UniProtKB-SubCell"/>
</dbReference>
<sequence>MRAAGRFPWLTVSVFVLTTLVTAAQFAWPGVVPALRRQPSMVADGEAWRFVTAWLVHDEGARQIVFNFTALAIAGTFVELVLGRWIWVAAYVIGGLSGEIAGIFWQPIGAGNSVAVCGLIGALASWQARRRAVPVLARFIFPLACFGGGLVLIANRDIHGPPLLVGGAIGLLGKAPQ</sequence>
<evidence type="ECO:0000256" key="4">
    <source>
        <dbReference type="ARBA" id="ARBA00023136"/>
    </source>
</evidence>
<evidence type="ECO:0000313" key="6">
    <source>
        <dbReference type="EMBL" id="QEE21945.1"/>
    </source>
</evidence>
<protein>
    <submittedName>
        <fullName evidence="6">Rhomboid family intramembrane serine protease</fullName>
    </submittedName>
</protein>
<organism evidence="6 7">
    <name type="scientific">Paradevosia tibetensis</name>
    <dbReference type="NCBI Taxonomy" id="1447062"/>
    <lineage>
        <taxon>Bacteria</taxon>
        <taxon>Pseudomonadati</taxon>
        <taxon>Pseudomonadota</taxon>
        <taxon>Alphaproteobacteria</taxon>
        <taxon>Hyphomicrobiales</taxon>
        <taxon>Devosiaceae</taxon>
        <taxon>Paradevosia</taxon>
    </lineage>
</organism>
<dbReference type="RefSeq" id="WP_147657375.1">
    <property type="nucleotide sequence ID" value="NZ_BMFM01000002.1"/>
</dbReference>
<dbReference type="InterPro" id="IPR022764">
    <property type="entry name" value="Peptidase_S54_rhomboid_dom"/>
</dbReference>
<dbReference type="EMBL" id="CP041690">
    <property type="protein sequence ID" value="QEE21945.1"/>
    <property type="molecule type" value="Genomic_DNA"/>
</dbReference>
<feature type="domain" description="Peptidase S54 rhomboid" evidence="5">
    <location>
        <begin position="45"/>
        <end position="132"/>
    </location>
</feature>
<dbReference type="KEGG" id="yti:FNA67_17955"/>
<dbReference type="AlphaFoldDB" id="A0A5B9DSN2"/>